<dbReference type="PANTHER" id="PTHR45476">
    <property type="entry name" value="CHLORIDE INTRACELLULAR CHANNEL PROTEIN 6-RELATED"/>
    <property type="match status" value="1"/>
</dbReference>
<dbReference type="InterPro" id="IPR053823">
    <property type="entry name" value="CLIC_N"/>
</dbReference>
<evidence type="ECO:0000256" key="11">
    <source>
        <dbReference type="ARBA" id="ARBA00022553"/>
    </source>
</evidence>
<sequence>MSLGVDPKIQLFIKASDDGASIGNCPFSQRLFMILWLKGIPFTINTVDMKRDTSMLKDIAPGCQPPFILFNGDLKTDTNKIEEFLEEVLVPPRCPHLGVRYHKSSVAGDNIFQKFSAYIKSPTEQNRNIEKAFLKTLVQLDEYLKTPLEHEEQTIPSKRRFLDGNDLTLADCNLLPKLNIVRVVCMHYRRFKIPEELSGLCQYLSNADSREEFFNTCPNKEEIIMAYSQVAK</sequence>
<evidence type="ECO:0000256" key="20">
    <source>
        <dbReference type="ARBA" id="ARBA00023214"/>
    </source>
</evidence>
<dbReference type="KEGG" id="cmk:103183086"/>
<dbReference type="EMBL" id="JW871735">
    <property type="protein sequence ID" value="AFP04253.1"/>
    <property type="molecule type" value="mRNA"/>
</dbReference>
<keyword evidence="17" id="KW-0472">Membrane</keyword>
<keyword evidence="31" id="KW-1185">Reference proteome</keyword>
<dbReference type="Proteomes" id="UP000314986">
    <property type="component" value="Unassembled WGS sequence"/>
</dbReference>
<evidence type="ECO:0000256" key="3">
    <source>
        <dbReference type="ARBA" id="ARBA00004496"/>
    </source>
</evidence>
<dbReference type="InterPro" id="IPR002946">
    <property type="entry name" value="CLIC"/>
</dbReference>
<evidence type="ECO:0000256" key="14">
    <source>
        <dbReference type="ARBA" id="ARBA00022989"/>
    </source>
</evidence>
<comment type="catalytic activity">
    <reaction evidence="23">
        <text>chloride(in) = chloride(out)</text>
        <dbReference type="Rhea" id="RHEA:29823"/>
        <dbReference type="ChEBI" id="CHEBI:17996"/>
    </reaction>
</comment>
<keyword evidence="20" id="KW-0868">Chloride</keyword>
<dbReference type="GO" id="GO:0034707">
    <property type="term" value="C:chloride channel complex"/>
    <property type="evidence" value="ECO:0007669"/>
    <property type="project" value="UniProtKB-KW"/>
</dbReference>
<dbReference type="GO" id="GO:0005737">
    <property type="term" value="C:cytoplasm"/>
    <property type="evidence" value="ECO:0007669"/>
    <property type="project" value="UniProtKB-SubCell"/>
</dbReference>
<keyword evidence="12" id="KW-0812">Transmembrane</keyword>
<proteinExistence type="evidence at transcript level"/>
<evidence type="ECO:0000256" key="17">
    <source>
        <dbReference type="ARBA" id="ARBA00023136"/>
    </source>
</evidence>
<dbReference type="SUPFAM" id="SSF52833">
    <property type="entry name" value="Thioredoxin-like"/>
    <property type="match status" value="1"/>
</dbReference>
<dbReference type="STRING" id="7868.ENSCMIP00000008129"/>
<keyword evidence="22" id="KW-0407">Ion channel</keyword>
<evidence type="ECO:0000256" key="8">
    <source>
        <dbReference type="ARBA" id="ARBA00022490"/>
    </source>
</evidence>
<evidence type="ECO:0000256" key="25">
    <source>
        <dbReference type="ARBA" id="ARBA00063624"/>
    </source>
</evidence>
<dbReference type="GO" id="GO:0016491">
    <property type="term" value="F:oxidoreductase activity"/>
    <property type="evidence" value="ECO:0007669"/>
    <property type="project" value="UniProtKB-KW"/>
</dbReference>
<evidence type="ECO:0000256" key="9">
    <source>
        <dbReference type="ARBA" id="ARBA00022525"/>
    </source>
</evidence>
<dbReference type="Ensembl" id="ENSCMIT00000008364.1">
    <property type="protein sequence ID" value="ENSCMIP00000008129.1"/>
    <property type="gene ID" value="ENSCMIG00000004382.1"/>
</dbReference>
<dbReference type="PANTHER" id="PTHR45476:SF7">
    <property type="entry name" value="CHLORIDE INTRACELLULAR CHANNEL 3"/>
    <property type="match status" value="1"/>
</dbReference>
<dbReference type="FunFam" id="1.20.1050.10:FF:000001">
    <property type="entry name" value="Chloride intracellular channel 2"/>
    <property type="match status" value="1"/>
</dbReference>
<keyword evidence="9" id="KW-0964">Secreted</keyword>
<evidence type="ECO:0000313" key="31">
    <source>
        <dbReference type="Proteomes" id="UP000314986"/>
    </source>
</evidence>
<dbReference type="InterPro" id="IPR036282">
    <property type="entry name" value="Glutathione-S-Trfase_C_sf"/>
</dbReference>
<dbReference type="GeneTree" id="ENSGT00940000154708"/>
<reference evidence="31" key="1">
    <citation type="journal article" date="2006" name="Science">
        <title>Ancient noncoding elements conserved in the human genome.</title>
        <authorList>
            <person name="Venkatesh B."/>
            <person name="Kirkness E.F."/>
            <person name="Loh Y.H."/>
            <person name="Halpern A.L."/>
            <person name="Lee A.P."/>
            <person name="Johnson J."/>
            <person name="Dandona N."/>
            <person name="Viswanathan L.D."/>
            <person name="Tay A."/>
            <person name="Venter J.C."/>
            <person name="Strausberg R.L."/>
            <person name="Brenner S."/>
        </authorList>
    </citation>
    <scope>NUCLEOTIDE SEQUENCE [LARGE SCALE GENOMIC DNA]</scope>
</reference>
<comment type="similarity">
    <text evidence="5">Belongs to the chloride channel CLIC family.</text>
</comment>
<evidence type="ECO:0000256" key="13">
    <source>
        <dbReference type="ARBA" id="ARBA00022882"/>
    </source>
</evidence>
<keyword evidence="11" id="KW-0597">Phosphoprotein</keyword>
<keyword evidence="10" id="KW-0272">Extracellular matrix</keyword>
<evidence type="ECO:0000256" key="22">
    <source>
        <dbReference type="ARBA" id="ARBA00023303"/>
    </source>
</evidence>
<evidence type="ECO:0000256" key="23">
    <source>
        <dbReference type="ARBA" id="ARBA00024167"/>
    </source>
</evidence>
<evidence type="ECO:0000256" key="24">
    <source>
        <dbReference type="ARBA" id="ARBA00054384"/>
    </source>
</evidence>
<keyword evidence="19" id="KW-0869">Chloride channel</keyword>
<keyword evidence="8" id="KW-0963">Cytoplasm</keyword>
<keyword evidence="7" id="KW-1003">Cell membrane</keyword>
<reference evidence="30" key="4">
    <citation type="submission" date="2025-05" db="UniProtKB">
        <authorList>
            <consortium name="Ensembl"/>
        </authorList>
    </citation>
    <scope>IDENTIFICATION</scope>
</reference>
<protein>
    <recommendedName>
        <fullName evidence="26">Chloride intracellular channel protein 3</fullName>
    </recommendedName>
    <alternativeName>
        <fullName evidence="27">Glutaredoxin-like oxidoreductase CLIC3</fullName>
    </alternativeName>
</protein>
<evidence type="ECO:0000256" key="18">
    <source>
        <dbReference type="ARBA" id="ARBA00023157"/>
    </source>
</evidence>
<dbReference type="GO" id="GO:0005886">
    <property type="term" value="C:plasma membrane"/>
    <property type="evidence" value="ECO:0007669"/>
    <property type="project" value="UniProtKB-SubCell"/>
</dbReference>
<keyword evidence="14" id="KW-1133">Transmembrane helix</keyword>
<evidence type="ECO:0000256" key="10">
    <source>
        <dbReference type="ARBA" id="ARBA00022530"/>
    </source>
</evidence>
<evidence type="ECO:0000256" key="5">
    <source>
        <dbReference type="ARBA" id="ARBA00007655"/>
    </source>
</evidence>
<evidence type="ECO:0000256" key="15">
    <source>
        <dbReference type="ARBA" id="ARBA00023002"/>
    </source>
</evidence>
<evidence type="ECO:0000256" key="7">
    <source>
        <dbReference type="ARBA" id="ARBA00022475"/>
    </source>
</evidence>
<dbReference type="GO" id="GO:0005634">
    <property type="term" value="C:nucleus"/>
    <property type="evidence" value="ECO:0007669"/>
    <property type="project" value="UniProtKB-SubCell"/>
</dbReference>
<dbReference type="OrthoDB" id="1935530at2759"/>
<evidence type="ECO:0000256" key="1">
    <source>
        <dbReference type="ARBA" id="ARBA00004123"/>
    </source>
</evidence>
<dbReference type="Pfam" id="PF22441">
    <property type="entry name" value="CLIC-like_N"/>
    <property type="match status" value="1"/>
</dbReference>
<accession>V9L0C3</accession>
<comment type="subcellular location">
    <subcellularLocation>
        <location evidence="2">Cell membrane</location>
        <topology evidence="2">Single-pass membrane protein</topology>
    </subcellularLocation>
    <subcellularLocation>
        <location evidence="3">Cytoplasm</location>
    </subcellularLocation>
    <subcellularLocation>
        <location evidence="1">Nucleus</location>
    </subcellularLocation>
    <subcellularLocation>
        <location evidence="4">Secreted</location>
        <location evidence="4">Extracellular space</location>
        <location evidence="4">Extracellular matrix</location>
    </subcellularLocation>
</comment>
<evidence type="ECO:0000256" key="21">
    <source>
        <dbReference type="ARBA" id="ARBA00023242"/>
    </source>
</evidence>
<evidence type="ECO:0000256" key="27">
    <source>
        <dbReference type="ARBA" id="ARBA00075842"/>
    </source>
</evidence>
<reference evidence="31" key="2">
    <citation type="journal article" date="2007" name="PLoS Biol.">
        <title>Survey sequencing and comparative analysis of the elephant shark (Callorhinchus milii) genome.</title>
        <authorList>
            <person name="Venkatesh B."/>
            <person name="Kirkness E.F."/>
            <person name="Loh Y.H."/>
            <person name="Halpern A.L."/>
            <person name="Lee A.P."/>
            <person name="Johnson J."/>
            <person name="Dandona N."/>
            <person name="Viswanathan L.D."/>
            <person name="Tay A."/>
            <person name="Venter J.C."/>
            <person name="Strausberg R.L."/>
            <person name="Brenner S."/>
        </authorList>
    </citation>
    <scope>NUCLEOTIDE SEQUENCE [LARGE SCALE GENOMIC DNA]</scope>
</reference>
<dbReference type="InterPro" id="IPR036249">
    <property type="entry name" value="Thioredoxin-like_sf"/>
</dbReference>
<keyword evidence="18" id="KW-1015">Disulfide bond</keyword>
<evidence type="ECO:0000259" key="28">
    <source>
        <dbReference type="Pfam" id="PF22441"/>
    </source>
</evidence>
<dbReference type="Gene3D" id="3.40.30.10">
    <property type="entry name" value="Glutaredoxin"/>
    <property type="match status" value="1"/>
</dbReference>
<evidence type="ECO:0000256" key="6">
    <source>
        <dbReference type="ARBA" id="ARBA00022448"/>
    </source>
</evidence>
<dbReference type="SUPFAM" id="SSF47616">
    <property type="entry name" value="GST C-terminal domain-like"/>
    <property type="match status" value="1"/>
</dbReference>
<dbReference type="GeneID" id="103183086"/>
<keyword evidence="13" id="KW-0851">Voltage-gated channel</keyword>
<organism evidence="29">
    <name type="scientific">Callorhinchus milii</name>
    <name type="common">Ghost shark</name>
    <dbReference type="NCBI Taxonomy" id="7868"/>
    <lineage>
        <taxon>Eukaryota</taxon>
        <taxon>Metazoa</taxon>
        <taxon>Chordata</taxon>
        <taxon>Craniata</taxon>
        <taxon>Vertebrata</taxon>
        <taxon>Chondrichthyes</taxon>
        <taxon>Holocephali</taxon>
        <taxon>Chimaeriformes</taxon>
        <taxon>Callorhinchidae</taxon>
        <taxon>Callorhinchus</taxon>
    </lineage>
</organism>
<evidence type="ECO:0000256" key="12">
    <source>
        <dbReference type="ARBA" id="ARBA00022692"/>
    </source>
</evidence>
<keyword evidence="21" id="KW-0539">Nucleus</keyword>
<evidence type="ECO:0000256" key="19">
    <source>
        <dbReference type="ARBA" id="ARBA00023173"/>
    </source>
</evidence>
<gene>
    <name evidence="30" type="primary">LOC103183086</name>
</gene>
<evidence type="ECO:0000256" key="26">
    <source>
        <dbReference type="ARBA" id="ARBA00071967"/>
    </source>
</evidence>
<evidence type="ECO:0000256" key="2">
    <source>
        <dbReference type="ARBA" id="ARBA00004162"/>
    </source>
</evidence>
<evidence type="ECO:0000313" key="29">
    <source>
        <dbReference type="EMBL" id="AFP04253.1"/>
    </source>
</evidence>
<comment type="subunit">
    <text evidence="25">Associated with the C-terminal of MAPK15.</text>
</comment>
<dbReference type="FunFam" id="3.40.30.10:FF:000170">
    <property type="entry name" value="Chloride intracellular channel 3"/>
    <property type="match status" value="1"/>
</dbReference>
<evidence type="ECO:0000256" key="16">
    <source>
        <dbReference type="ARBA" id="ARBA00023065"/>
    </source>
</evidence>
<keyword evidence="16" id="KW-0406">Ion transport</keyword>
<evidence type="ECO:0000256" key="4">
    <source>
        <dbReference type="ARBA" id="ARBA00004498"/>
    </source>
</evidence>
<dbReference type="OMA" id="MIIEGWQ"/>
<feature type="domain" description="CLIC N-terminal" evidence="28">
    <location>
        <begin position="7"/>
        <end position="92"/>
    </location>
</feature>
<dbReference type="GO" id="GO:0005254">
    <property type="term" value="F:chloride channel activity"/>
    <property type="evidence" value="ECO:0007669"/>
    <property type="project" value="UniProtKB-KW"/>
</dbReference>
<comment type="function">
    <text evidence="24">In the soluble state, catalyzes glutaredoxin-like thiol disulfide exchange reactions with reduced glutathione as electron donor. Reduced in a glutathione-dependent way and secreted into the extracellular matrix where it activates TGM2 and promotes blood vessel growth during tissue remodeling as occurs in tumorigenesis. Can reduce specific cysteines in TGM2 and regulate cofactor binding. Can insert into membranes and form outwardly rectifying chloride ion channels. May participate in cellular growth control.</text>
</comment>
<name>V9L0C3_CALMI</name>
<keyword evidence="6" id="KW-0813">Transport</keyword>
<dbReference type="CDD" id="cd03061">
    <property type="entry name" value="GST_N_CLIC"/>
    <property type="match status" value="1"/>
</dbReference>
<dbReference type="Gene3D" id="1.20.1050.10">
    <property type="match status" value="1"/>
</dbReference>
<dbReference type="AlphaFoldDB" id="V9L0C3"/>
<evidence type="ECO:0000313" key="30">
    <source>
        <dbReference type="Ensembl" id="ENSCMIP00000008129.1"/>
    </source>
</evidence>
<dbReference type="PRINTS" id="PR01263">
    <property type="entry name" value="INTCLCHANNEL"/>
</dbReference>
<reference evidence="29 31" key="3">
    <citation type="journal article" date="2014" name="Nature">
        <title>Elephant shark genome provides unique insights into gnathostome evolution.</title>
        <authorList>
            <consortium name="International Elephant Shark Genome Sequencing Consortium"/>
            <person name="Venkatesh B."/>
            <person name="Lee A.P."/>
            <person name="Ravi V."/>
            <person name="Maurya A.K."/>
            <person name="Lian M.M."/>
            <person name="Swann J.B."/>
            <person name="Ohta Y."/>
            <person name="Flajnik M.F."/>
            <person name="Sutoh Y."/>
            <person name="Kasahara M."/>
            <person name="Hoon S."/>
            <person name="Gangu V."/>
            <person name="Roy S.W."/>
            <person name="Irimia M."/>
            <person name="Korzh V."/>
            <person name="Kondrychyn I."/>
            <person name="Lim Z.W."/>
            <person name="Tay B.H."/>
            <person name="Tohari S."/>
            <person name="Kong K.W."/>
            <person name="Ho S."/>
            <person name="Lorente-Galdos B."/>
            <person name="Quilez J."/>
            <person name="Marques-Bonet T."/>
            <person name="Raney B.J."/>
            <person name="Ingham P.W."/>
            <person name="Tay A."/>
            <person name="Hillier L.W."/>
            <person name="Minx P."/>
            <person name="Boehm T."/>
            <person name="Wilson R.K."/>
            <person name="Brenner S."/>
            <person name="Warren W.C."/>
        </authorList>
    </citation>
    <scope>NUCLEOTIDE SEQUENCE</scope>
    <source>
        <tissue evidence="29">Gills</tissue>
    </source>
</reference>
<keyword evidence="15" id="KW-0560">Oxidoreductase</keyword>